<protein>
    <submittedName>
        <fullName evidence="1">Cell division protein FtsQ/DivIB</fullName>
    </submittedName>
</protein>
<name>A0ABW3D218_9FLAO</name>
<dbReference type="Proteomes" id="UP001596978">
    <property type="component" value="Unassembled WGS sequence"/>
</dbReference>
<dbReference type="RefSeq" id="WP_386410923.1">
    <property type="nucleotide sequence ID" value="NZ_JBHTJH010000017.1"/>
</dbReference>
<reference evidence="2" key="1">
    <citation type="journal article" date="2019" name="Int. J. Syst. Evol. Microbiol.">
        <title>The Global Catalogue of Microorganisms (GCM) 10K type strain sequencing project: providing services to taxonomists for standard genome sequencing and annotation.</title>
        <authorList>
            <consortium name="The Broad Institute Genomics Platform"/>
            <consortium name="The Broad Institute Genome Sequencing Center for Infectious Disease"/>
            <person name="Wu L."/>
            <person name="Ma J."/>
        </authorList>
    </citation>
    <scope>NUCLEOTIDE SEQUENCE [LARGE SCALE GENOMIC DNA]</scope>
    <source>
        <strain evidence="2">CCUG 62952</strain>
    </source>
</reference>
<organism evidence="1 2">
    <name type="scientific">Sungkyunkwania multivorans</name>
    <dbReference type="NCBI Taxonomy" id="1173618"/>
    <lineage>
        <taxon>Bacteria</taxon>
        <taxon>Pseudomonadati</taxon>
        <taxon>Bacteroidota</taxon>
        <taxon>Flavobacteriia</taxon>
        <taxon>Flavobacteriales</taxon>
        <taxon>Flavobacteriaceae</taxon>
        <taxon>Sungkyunkwania</taxon>
    </lineage>
</organism>
<comment type="caution">
    <text evidence="1">The sequence shown here is derived from an EMBL/GenBank/DDBJ whole genome shotgun (WGS) entry which is preliminary data.</text>
</comment>
<dbReference type="EMBL" id="JBHTJH010000017">
    <property type="protein sequence ID" value="MFD0864023.1"/>
    <property type="molecule type" value="Genomic_DNA"/>
</dbReference>
<keyword evidence="2" id="KW-1185">Reference proteome</keyword>
<sequence>MNWNYIKLIGIFLLLSGLFAFTNARSDAREISEVTVIFQGENNLYITREAVNKLLIQKRDSIASITKDALVLNQLETALKANELIRDAQVYLTVNGQLGAKVRQRTPIARVSGDHQFYVDSEGTPMPLSPYYSARVPIVTGDIDKNHLQDIYALTKFINDDAFLRKNVVALHKTKGEVVISLRELDFEVIFGKIVSIEKKFNNLKAFYKKGMKDRSLDTFKTVSLEFESQVVCTKK</sequence>
<keyword evidence="1" id="KW-0131">Cell cycle</keyword>
<proteinExistence type="predicted"/>
<dbReference type="GO" id="GO:0051301">
    <property type="term" value="P:cell division"/>
    <property type="evidence" value="ECO:0007669"/>
    <property type="project" value="UniProtKB-KW"/>
</dbReference>
<evidence type="ECO:0000313" key="2">
    <source>
        <dbReference type="Proteomes" id="UP001596978"/>
    </source>
</evidence>
<accession>A0ABW3D218</accession>
<evidence type="ECO:0000313" key="1">
    <source>
        <dbReference type="EMBL" id="MFD0864023.1"/>
    </source>
</evidence>
<keyword evidence="1" id="KW-0132">Cell division</keyword>
<gene>
    <name evidence="1" type="ORF">ACFQ1M_17535</name>
</gene>